<reference evidence="1" key="1">
    <citation type="submission" date="2019-11" db="EMBL/GenBank/DDBJ databases">
        <title>Leishmania tarentolae CDS.</title>
        <authorList>
            <person name="Goto Y."/>
            <person name="Yamagishi J."/>
        </authorList>
    </citation>
    <scope>NUCLEOTIDE SEQUENCE [LARGE SCALE GENOMIC DNA]</scope>
    <source>
        <strain evidence="1">Parrot Tar II</strain>
    </source>
</reference>
<dbReference type="AlphaFoldDB" id="A0A640KGZ2"/>
<comment type="caution">
    <text evidence="1">The sequence shown here is derived from an EMBL/GenBank/DDBJ whole genome shotgun (WGS) entry which is preliminary data.</text>
</comment>
<organism evidence="1 2">
    <name type="scientific">Leishmania tarentolae</name>
    <name type="common">Sauroleishmania tarentolae</name>
    <dbReference type="NCBI Taxonomy" id="5689"/>
    <lineage>
        <taxon>Eukaryota</taxon>
        <taxon>Discoba</taxon>
        <taxon>Euglenozoa</taxon>
        <taxon>Kinetoplastea</taxon>
        <taxon>Metakinetoplastina</taxon>
        <taxon>Trypanosomatida</taxon>
        <taxon>Trypanosomatidae</taxon>
        <taxon>Leishmaniinae</taxon>
        <taxon>Leishmania</taxon>
        <taxon>lizard Leishmania</taxon>
    </lineage>
</organism>
<dbReference type="VEuPathDB" id="TriTrypDB:LtaPh_2200100"/>
<gene>
    <name evidence="1" type="ORF">LtaPh_2200100</name>
</gene>
<dbReference type="Proteomes" id="UP000419144">
    <property type="component" value="Unassembled WGS sequence"/>
</dbReference>
<name>A0A640KGZ2_LEITA</name>
<proteinExistence type="predicted"/>
<evidence type="ECO:0000313" key="1">
    <source>
        <dbReference type="EMBL" id="GET88471.1"/>
    </source>
</evidence>
<accession>A0A640KGZ2</accession>
<dbReference type="EMBL" id="BLBS01000029">
    <property type="protein sequence ID" value="GET88471.1"/>
    <property type="molecule type" value="Genomic_DNA"/>
</dbReference>
<sequence>MQYLADLLSIRVYYRRYEYDVPVEFITRMYPGSGSFLMRYKDSEVAKDLER</sequence>
<evidence type="ECO:0000313" key="2">
    <source>
        <dbReference type="Proteomes" id="UP000419144"/>
    </source>
</evidence>
<protein>
    <submittedName>
        <fullName evidence="1">Unspecified product</fullName>
    </submittedName>
</protein>
<keyword evidence="2" id="KW-1185">Reference proteome</keyword>